<evidence type="ECO:0000259" key="1">
    <source>
        <dbReference type="Pfam" id="PF05913"/>
    </source>
</evidence>
<dbReference type="InterPro" id="IPR029000">
    <property type="entry name" value="Cyclophilin-like_dom_sf"/>
</dbReference>
<dbReference type="InterPro" id="IPR043894">
    <property type="entry name" value="MupG_C"/>
</dbReference>
<evidence type="ECO:0008006" key="5">
    <source>
        <dbReference type="Google" id="ProtNLM"/>
    </source>
</evidence>
<proteinExistence type="predicted"/>
<dbReference type="RefSeq" id="WP_146924802.1">
    <property type="nucleotide sequence ID" value="NZ_BJUY01000025.1"/>
</dbReference>
<dbReference type="OrthoDB" id="5809921at2"/>
<comment type="caution">
    <text evidence="3">The sequence shown here is derived from an EMBL/GenBank/DDBJ whole genome shotgun (WGS) entry which is preliminary data.</text>
</comment>
<dbReference type="InterPro" id="IPR017853">
    <property type="entry name" value="GH"/>
</dbReference>
<dbReference type="Pfam" id="PF05913">
    <property type="entry name" value="MupG_C"/>
    <property type="match status" value="1"/>
</dbReference>
<organism evidence="3 4">
    <name type="scientific">Alkalibacterium kapii</name>
    <dbReference type="NCBI Taxonomy" id="426704"/>
    <lineage>
        <taxon>Bacteria</taxon>
        <taxon>Bacillati</taxon>
        <taxon>Bacillota</taxon>
        <taxon>Bacilli</taxon>
        <taxon>Lactobacillales</taxon>
        <taxon>Carnobacteriaceae</taxon>
        <taxon>Alkalibacterium</taxon>
    </lineage>
</organism>
<evidence type="ECO:0000259" key="2">
    <source>
        <dbReference type="Pfam" id="PF19200"/>
    </source>
</evidence>
<dbReference type="InterPro" id="IPR013785">
    <property type="entry name" value="Aldolase_TIM"/>
</dbReference>
<dbReference type="EMBL" id="BJUY01000025">
    <property type="protein sequence ID" value="GEK92000.1"/>
    <property type="molecule type" value="Genomic_DNA"/>
</dbReference>
<name>A0A511AUX4_9LACT</name>
<gene>
    <name evidence="3" type="ORF">AKA01nite_16220</name>
</gene>
<evidence type="ECO:0000313" key="3">
    <source>
        <dbReference type="EMBL" id="GEK92000.1"/>
    </source>
</evidence>
<dbReference type="PANTHER" id="PTHR38435:SF1">
    <property type="entry name" value="DUF871 DOMAIN-CONTAINING PROTEIN"/>
    <property type="match status" value="1"/>
</dbReference>
<sequence length="362" mass="41451">MINLGISIYPDKSEIESDLKYIELAAKYNVKKIFTNLLGLGDKTKYEIKQEFSKRINHAHKFGMEVIVDVAPYIFDELGISYTDLSFFNEIGADGIRMDENFDGNKEAAMSYNEYDLKLEFNASGSINQIENILAFKPKKEKIIASHNFYPQKFTGLGLDYFIKNSEAIKALNINLAAFVSSHAPSAFGPWDVNEGLCTLEMHRNLPIDLQARHLIATGLIDDVLIANSYATEEEFESLSEIVEGKVNLKINKEYDLTAAEEKILYDHEHFVRGDLSDFMRRSSMTRVKYKNESIAPHNTRDLKRGDVVILNNNYTRYKGELHIVLKNMPNDGNKNVVGRVKDDELFLLDYLDSWRKFAIMK</sequence>
<feature type="domain" description="6-phospho-N-acetylmuramidase N-terminal" evidence="2">
    <location>
        <begin position="4"/>
        <end position="240"/>
    </location>
</feature>
<dbReference type="AlphaFoldDB" id="A0A511AUX4"/>
<keyword evidence="4" id="KW-1185">Reference proteome</keyword>
<feature type="domain" description="6-phospho-N-acetylmuramidase C-terminal" evidence="1">
    <location>
        <begin position="248"/>
        <end position="360"/>
    </location>
</feature>
<dbReference type="Pfam" id="PF19200">
    <property type="entry name" value="MupG_N"/>
    <property type="match status" value="1"/>
</dbReference>
<dbReference type="Gene3D" id="2.40.100.10">
    <property type="entry name" value="Cyclophilin-like"/>
    <property type="match status" value="1"/>
</dbReference>
<reference evidence="3 4" key="1">
    <citation type="submission" date="2019-07" db="EMBL/GenBank/DDBJ databases">
        <title>Whole genome shotgun sequence of Alkalibacterium kapii NBRC 103247.</title>
        <authorList>
            <person name="Hosoyama A."/>
            <person name="Uohara A."/>
            <person name="Ohji S."/>
            <person name="Ichikawa N."/>
        </authorList>
    </citation>
    <scope>NUCLEOTIDE SEQUENCE [LARGE SCALE GENOMIC DNA]</scope>
    <source>
        <strain evidence="3 4">NBRC 103247</strain>
    </source>
</reference>
<dbReference type="InterPro" id="IPR008589">
    <property type="entry name" value="MupG"/>
</dbReference>
<dbReference type="SUPFAM" id="SSF50891">
    <property type="entry name" value="Cyclophilin-like"/>
    <property type="match status" value="1"/>
</dbReference>
<protein>
    <recommendedName>
        <fullName evidence="5">Outer surface protein</fullName>
    </recommendedName>
</protein>
<dbReference type="PANTHER" id="PTHR38435">
    <property type="match status" value="1"/>
</dbReference>
<dbReference type="SUPFAM" id="SSF51445">
    <property type="entry name" value="(Trans)glycosidases"/>
    <property type="match status" value="1"/>
</dbReference>
<accession>A0A511AUX4</accession>
<dbReference type="Proteomes" id="UP000321662">
    <property type="component" value="Unassembled WGS sequence"/>
</dbReference>
<dbReference type="Gene3D" id="3.20.20.70">
    <property type="entry name" value="Aldolase class I"/>
    <property type="match status" value="1"/>
</dbReference>
<evidence type="ECO:0000313" key="4">
    <source>
        <dbReference type="Proteomes" id="UP000321662"/>
    </source>
</evidence>
<dbReference type="InterPro" id="IPR043797">
    <property type="entry name" value="MupG_N"/>
</dbReference>